<dbReference type="InterPro" id="IPR029787">
    <property type="entry name" value="Nucleotide_cyclase"/>
</dbReference>
<comment type="catalytic activity">
    <reaction evidence="3">
        <text>2 GTP = 3',3'-c-di-GMP + 2 diphosphate</text>
        <dbReference type="Rhea" id="RHEA:24898"/>
        <dbReference type="ChEBI" id="CHEBI:33019"/>
        <dbReference type="ChEBI" id="CHEBI:37565"/>
        <dbReference type="ChEBI" id="CHEBI:58805"/>
        <dbReference type="EC" id="2.7.7.65"/>
    </reaction>
</comment>
<evidence type="ECO:0000256" key="3">
    <source>
        <dbReference type="ARBA" id="ARBA00034247"/>
    </source>
</evidence>
<dbReference type="EMBL" id="WMEX01000008">
    <property type="protein sequence ID" value="MYL27779.1"/>
    <property type="molecule type" value="Genomic_DNA"/>
</dbReference>
<dbReference type="InterPro" id="IPR000160">
    <property type="entry name" value="GGDEF_dom"/>
</dbReference>
<feature type="transmembrane region" description="Helical" evidence="4">
    <location>
        <begin position="91"/>
        <end position="106"/>
    </location>
</feature>
<dbReference type="CDD" id="cd01949">
    <property type="entry name" value="GGDEF"/>
    <property type="match status" value="1"/>
</dbReference>
<feature type="transmembrane region" description="Helical" evidence="4">
    <location>
        <begin position="30"/>
        <end position="53"/>
    </location>
</feature>
<dbReference type="PANTHER" id="PTHR45138">
    <property type="entry name" value="REGULATORY COMPONENTS OF SENSORY TRANSDUCTION SYSTEM"/>
    <property type="match status" value="1"/>
</dbReference>
<evidence type="ECO:0000259" key="5">
    <source>
        <dbReference type="PROSITE" id="PS50887"/>
    </source>
</evidence>
<dbReference type="NCBIfam" id="TIGR00254">
    <property type="entry name" value="GGDEF"/>
    <property type="match status" value="1"/>
</dbReference>
<evidence type="ECO:0000256" key="2">
    <source>
        <dbReference type="ARBA" id="ARBA00012528"/>
    </source>
</evidence>
<organism evidence="6 7">
    <name type="scientific">Vreelandella halophila</name>
    <dbReference type="NCBI Taxonomy" id="86177"/>
    <lineage>
        <taxon>Bacteria</taxon>
        <taxon>Pseudomonadati</taxon>
        <taxon>Pseudomonadota</taxon>
        <taxon>Gammaproteobacteria</taxon>
        <taxon>Oceanospirillales</taxon>
        <taxon>Halomonadaceae</taxon>
        <taxon>Vreelandella</taxon>
    </lineage>
</organism>
<dbReference type="Gene3D" id="3.30.70.270">
    <property type="match status" value="1"/>
</dbReference>
<keyword evidence="7" id="KW-1185">Reference proteome</keyword>
<keyword evidence="4" id="KW-0472">Membrane</keyword>
<dbReference type="PANTHER" id="PTHR45138:SF9">
    <property type="entry name" value="DIGUANYLATE CYCLASE DGCM-RELATED"/>
    <property type="match status" value="1"/>
</dbReference>
<dbReference type="FunFam" id="3.30.70.270:FF:000001">
    <property type="entry name" value="Diguanylate cyclase domain protein"/>
    <property type="match status" value="1"/>
</dbReference>
<protein>
    <recommendedName>
        <fullName evidence="2">diguanylate cyclase</fullName>
        <ecNumber evidence="2">2.7.7.65</ecNumber>
    </recommendedName>
</protein>
<dbReference type="SUPFAM" id="SSF55073">
    <property type="entry name" value="Nucleotide cyclase"/>
    <property type="match status" value="1"/>
</dbReference>
<comment type="cofactor">
    <cofactor evidence="1">
        <name>Mg(2+)</name>
        <dbReference type="ChEBI" id="CHEBI:18420"/>
    </cofactor>
</comment>
<feature type="transmembrane region" description="Helical" evidence="4">
    <location>
        <begin position="65"/>
        <end position="85"/>
    </location>
</feature>
<dbReference type="SMART" id="SM00267">
    <property type="entry name" value="GGDEF"/>
    <property type="match status" value="1"/>
</dbReference>
<dbReference type="GO" id="GO:0052621">
    <property type="term" value="F:diguanylate cyclase activity"/>
    <property type="evidence" value="ECO:0007669"/>
    <property type="project" value="UniProtKB-EC"/>
</dbReference>
<comment type="caution">
    <text evidence="6">The sequence shown here is derived from an EMBL/GenBank/DDBJ whole genome shotgun (WGS) entry which is preliminary data.</text>
</comment>
<dbReference type="EC" id="2.7.7.65" evidence="2"/>
<reference evidence="6 7" key="1">
    <citation type="submission" date="2019-11" db="EMBL/GenBank/DDBJ databases">
        <title>Genome sequences of 17 halophilic strains isolated from different environments.</title>
        <authorList>
            <person name="Furrow R.E."/>
        </authorList>
    </citation>
    <scope>NUCLEOTIDE SEQUENCE [LARGE SCALE GENOMIC DNA]</scope>
    <source>
        <strain evidence="6 7">22507_15_FS</strain>
    </source>
</reference>
<dbReference type="InterPro" id="IPR043128">
    <property type="entry name" value="Rev_trsase/Diguanyl_cyclase"/>
</dbReference>
<dbReference type="Pfam" id="PF00990">
    <property type="entry name" value="GGDEF"/>
    <property type="match status" value="1"/>
</dbReference>
<gene>
    <name evidence="6" type="ORF">GLW01_13365</name>
</gene>
<dbReference type="InterPro" id="IPR050469">
    <property type="entry name" value="Diguanylate_Cyclase"/>
</dbReference>
<proteinExistence type="predicted"/>
<dbReference type="OrthoDB" id="9759607at2"/>
<dbReference type="RefSeq" id="WP_160899354.1">
    <property type="nucleotide sequence ID" value="NZ_WMEX01000008.1"/>
</dbReference>
<dbReference type="AlphaFoldDB" id="A0A9X5B6R1"/>
<dbReference type="PROSITE" id="PS50887">
    <property type="entry name" value="GGDEF"/>
    <property type="match status" value="1"/>
</dbReference>
<accession>A0A9X5B6R1</accession>
<evidence type="ECO:0000256" key="1">
    <source>
        <dbReference type="ARBA" id="ARBA00001946"/>
    </source>
</evidence>
<feature type="transmembrane region" description="Helical" evidence="4">
    <location>
        <begin position="111"/>
        <end position="130"/>
    </location>
</feature>
<evidence type="ECO:0000256" key="4">
    <source>
        <dbReference type="SAM" id="Phobius"/>
    </source>
</evidence>
<keyword evidence="4" id="KW-1133">Transmembrane helix</keyword>
<evidence type="ECO:0000313" key="7">
    <source>
        <dbReference type="Proteomes" id="UP000460751"/>
    </source>
</evidence>
<evidence type="ECO:0000313" key="6">
    <source>
        <dbReference type="EMBL" id="MYL27779.1"/>
    </source>
</evidence>
<dbReference type="Proteomes" id="UP000460751">
    <property type="component" value="Unassembled WGS sequence"/>
</dbReference>
<name>A0A9X5B6R1_9GAMM</name>
<sequence length="342" mass="38953">MSVREARPQFWQVLKRSCQIAGSVDVGFFFIFHLLGSPILAWVNVVSVAMYAVAYRAIGRKQNGLAIWLIWLEVIIHAGLGTVLIGWDSGFHYYVLMFIPAVFVSMRLREAVVALVGLWSYHVALYIWMWSTEPLQPIAPDALLGVYLFNLSVVFAMFSYLSFFYLNIVTEASRKLRRIATTDSLTGLLNRRHMTHLLERELARFRRQGHPVSFLLFDIDYFKEINDEHGHETGDRVLEDVAAIIKDQLRTQDLIARWGGEEFLVVLPDSELQSARAIAERVREALMAREWQGSNGQPIAVTTSAGVSAFSRDDDRNSAISRADRALYRGKELGRNRVELET</sequence>
<feature type="domain" description="GGDEF" evidence="5">
    <location>
        <begin position="210"/>
        <end position="342"/>
    </location>
</feature>
<feature type="transmembrane region" description="Helical" evidence="4">
    <location>
        <begin position="142"/>
        <end position="168"/>
    </location>
</feature>
<keyword evidence="4" id="KW-0812">Transmembrane</keyword>